<keyword evidence="4" id="KW-1185">Reference proteome</keyword>
<protein>
    <submittedName>
        <fullName evidence="3">Acyltransferase</fullName>
    </submittedName>
</protein>
<feature type="transmembrane region" description="Helical" evidence="1">
    <location>
        <begin position="221"/>
        <end position="238"/>
    </location>
</feature>
<feature type="transmembrane region" description="Helical" evidence="1">
    <location>
        <begin position="161"/>
        <end position="179"/>
    </location>
</feature>
<feature type="domain" description="Acyltransferase 3" evidence="2">
    <location>
        <begin position="12"/>
        <end position="327"/>
    </location>
</feature>
<keyword evidence="1" id="KW-0812">Transmembrane</keyword>
<feature type="transmembrane region" description="Helical" evidence="1">
    <location>
        <begin position="83"/>
        <end position="102"/>
    </location>
</feature>
<keyword evidence="1" id="KW-1133">Transmembrane helix</keyword>
<accession>A0ABR8CEG7</accession>
<dbReference type="GO" id="GO:0016746">
    <property type="term" value="F:acyltransferase activity"/>
    <property type="evidence" value="ECO:0007669"/>
    <property type="project" value="UniProtKB-KW"/>
</dbReference>
<feature type="transmembrane region" description="Helical" evidence="1">
    <location>
        <begin position="42"/>
        <end position="63"/>
    </location>
</feature>
<feature type="transmembrane region" description="Helical" evidence="1">
    <location>
        <begin position="313"/>
        <end position="332"/>
    </location>
</feature>
<organism evidence="3 4">
    <name type="scientific">Phormidium tenue FACHB-1050</name>
    <dbReference type="NCBI Taxonomy" id="2692857"/>
    <lineage>
        <taxon>Bacteria</taxon>
        <taxon>Bacillati</taxon>
        <taxon>Cyanobacteriota</taxon>
        <taxon>Cyanophyceae</taxon>
        <taxon>Oscillatoriophycideae</taxon>
        <taxon>Oscillatoriales</taxon>
        <taxon>Oscillatoriaceae</taxon>
        <taxon>Phormidium</taxon>
    </lineage>
</organism>
<dbReference type="InterPro" id="IPR050879">
    <property type="entry name" value="Acyltransferase_3"/>
</dbReference>
<dbReference type="InterPro" id="IPR002656">
    <property type="entry name" value="Acyl_transf_3_dom"/>
</dbReference>
<dbReference type="PANTHER" id="PTHR23028">
    <property type="entry name" value="ACETYLTRANSFERASE"/>
    <property type="match status" value="1"/>
</dbReference>
<reference evidence="3 4" key="1">
    <citation type="journal article" date="2020" name="ISME J.">
        <title>Comparative genomics reveals insights into cyanobacterial evolution and habitat adaptation.</title>
        <authorList>
            <person name="Chen M.Y."/>
            <person name="Teng W.K."/>
            <person name="Zhao L."/>
            <person name="Hu C.X."/>
            <person name="Zhou Y.K."/>
            <person name="Han B.P."/>
            <person name="Song L.R."/>
            <person name="Shu W.S."/>
        </authorList>
    </citation>
    <scope>NUCLEOTIDE SEQUENCE [LARGE SCALE GENOMIC DNA]</scope>
    <source>
        <strain evidence="3 4">FACHB-1050</strain>
    </source>
</reference>
<dbReference type="Pfam" id="PF01757">
    <property type="entry name" value="Acyl_transf_3"/>
    <property type="match status" value="1"/>
</dbReference>
<comment type="caution">
    <text evidence="3">The sequence shown here is derived from an EMBL/GenBank/DDBJ whole genome shotgun (WGS) entry which is preliminary data.</text>
</comment>
<feature type="transmembrane region" description="Helical" evidence="1">
    <location>
        <begin position="128"/>
        <end position="149"/>
    </location>
</feature>
<keyword evidence="3" id="KW-0012">Acyltransferase</keyword>
<feature type="transmembrane region" description="Helical" evidence="1">
    <location>
        <begin position="250"/>
        <end position="267"/>
    </location>
</feature>
<gene>
    <name evidence="3" type="ORF">H6G05_20425</name>
</gene>
<dbReference type="RefSeq" id="WP_190580916.1">
    <property type="nucleotide sequence ID" value="NZ_CAWPQU010000039.1"/>
</dbReference>
<dbReference type="Proteomes" id="UP000618445">
    <property type="component" value="Unassembled WGS sequence"/>
</dbReference>
<proteinExistence type="predicted"/>
<keyword evidence="3" id="KW-0808">Transferase</keyword>
<name>A0ABR8CEG7_9CYAN</name>
<evidence type="ECO:0000256" key="1">
    <source>
        <dbReference type="SAM" id="Phobius"/>
    </source>
</evidence>
<dbReference type="EMBL" id="JACJQY010000044">
    <property type="protein sequence ID" value="MBD2319197.1"/>
    <property type="molecule type" value="Genomic_DNA"/>
</dbReference>
<feature type="transmembrane region" description="Helical" evidence="1">
    <location>
        <begin position="12"/>
        <end position="30"/>
    </location>
</feature>
<evidence type="ECO:0000313" key="4">
    <source>
        <dbReference type="Proteomes" id="UP000618445"/>
    </source>
</evidence>
<dbReference type="PANTHER" id="PTHR23028:SF53">
    <property type="entry name" value="ACYL_TRANSF_3 DOMAIN-CONTAINING PROTEIN"/>
    <property type="match status" value="1"/>
</dbReference>
<sequence>MMNTNINNQRIEYIDFAKALAILSIVIYHYSLPYVSGILSKLIMVGGAGVHLFFILSGFGIGLAPQPIKTLKFYQKRFLKILIPYYVVVLIIFTINLIYPIYKNDGLYALGGHLFFYKMFDENIMTSFGYHFWFISTIVQFYLFFPLLSYVRQKIHSDKKFLVISLLISSSYWIVLSFFKLYDQRIFNSSFLQYLWEFNLGVVLASLYISKNFILWESNKFVCFFLSILSFLIAAFLELKGGIGRIFNDVFSSLGFLCISIFLYAICKSRFFLIKEFMIYISKISYEFYLVHLLIFVLINSWLNNLLLIQSNIIYSFLLIFPTSIIAAHLLMKFLKWFYRQPFISKLM</sequence>
<feature type="transmembrane region" description="Helical" evidence="1">
    <location>
        <begin position="288"/>
        <end position="307"/>
    </location>
</feature>
<evidence type="ECO:0000259" key="2">
    <source>
        <dbReference type="Pfam" id="PF01757"/>
    </source>
</evidence>
<keyword evidence="1" id="KW-0472">Membrane</keyword>
<evidence type="ECO:0000313" key="3">
    <source>
        <dbReference type="EMBL" id="MBD2319197.1"/>
    </source>
</evidence>
<feature type="transmembrane region" description="Helical" evidence="1">
    <location>
        <begin position="191"/>
        <end position="209"/>
    </location>
</feature>